<evidence type="ECO:0000313" key="2">
    <source>
        <dbReference type="Proteomes" id="UP000507222"/>
    </source>
</evidence>
<dbReference type="AlphaFoldDB" id="A0A6J5U8G1"/>
<gene>
    <name evidence="1" type="ORF">CURHAP_LOCUS19121</name>
</gene>
<accession>A0A6J5U8G1</accession>
<protein>
    <submittedName>
        <fullName evidence="1">Uncharacterized protein</fullName>
    </submittedName>
</protein>
<reference evidence="1 2" key="1">
    <citation type="submission" date="2020-05" db="EMBL/GenBank/DDBJ databases">
        <authorList>
            <person name="Campoy J."/>
            <person name="Schneeberger K."/>
            <person name="Spophaly S."/>
        </authorList>
    </citation>
    <scope>NUCLEOTIDE SEQUENCE [LARGE SCALE GENOMIC DNA]</scope>
    <source>
        <strain evidence="1">PruArmRojPasFocal</strain>
    </source>
</reference>
<name>A0A6J5U8G1_PRUAR</name>
<dbReference type="EMBL" id="CAEKDK010000003">
    <property type="protein sequence ID" value="CAB4272489.1"/>
    <property type="molecule type" value="Genomic_DNA"/>
</dbReference>
<proteinExistence type="predicted"/>
<evidence type="ECO:0000313" key="1">
    <source>
        <dbReference type="EMBL" id="CAB4272489.1"/>
    </source>
</evidence>
<dbReference type="Proteomes" id="UP000507222">
    <property type="component" value="Unassembled WGS sequence"/>
</dbReference>
<sequence>MFPSVDRGMNFISNFPGAHSCSDSPAIVLPGFQDHRNIRLKSRGYSRLKMLVQRYIVQT</sequence>
<organism evidence="1 2">
    <name type="scientific">Prunus armeniaca</name>
    <name type="common">Apricot</name>
    <name type="synonym">Armeniaca vulgaris</name>
    <dbReference type="NCBI Taxonomy" id="36596"/>
    <lineage>
        <taxon>Eukaryota</taxon>
        <taxon>Viridiplantae</taxon>
        <taxon>Streptophyta</taxon>
        <taxon>Embryophyta</taxon>
        <taxon>Tracheophyta</taxon>
        <taxon>Spermatophyta</taxon>
        <taxon>Magnoliopsida</taxon>
        <taxon>eudicotyledons</taxon>
        <taxon>Gunneridae</taxon>
        <taxon>Pentapetalae</taxon>
        <taxon>rosids</taxon>
        <taxon>fabids</taxon>
        <taxon>Rosales</taxon>
        <taxon>Rosaceae</taxon>
        <taxon>Amygdaloideae</taxon>
        <taxon>Amygdaleae</taxon>
        <taxon>Prunus</taxon>
    </lineage>
</organism>